<evidence type="ECO:0000256" key="11">
    <source>
        <dbReference type="SAM" id="SignalP"/>
    </source>
</evidence>
<dbReference type="KEGG" id="bdi:100833478"/>
<feature type="signal peptide" evidence="11">
    <location>
        <begin position="1"/>
        <end position="23"/>
    </location>
</feature>
<reference evidence="14" key="3">
    <citation type="submission" date="2018-08" db="UniProtKB">
        <authorList>
            <consortium name="EnsemblPlants"/>
        </authorList>
    </citation>
    <scope>IDENTIFICATION</scope>
    <source>
        <strain evidence="14">cv. Bd21</strain>
    </source>
</reference>
<evidence type="ECO:0000259" key="12">
    <source>
        <dbReference type="PROSITE" id="PS50213"/>
    </source>
</evidence>
<dbReference type="FunFam" id="2.30.180.10:FF:000006">
    <property type="entry name" value="Fasciclin-like arabinogalactan protein 11"/>
    <property type="match status" value="1"/>
</dbReference>
<dbReference type="EnsemblPlants" id="KQK04882">
    <property type="protein sequence ID" value="KQK04882"/>
    <property type="gene ID" value="BRADI_2g16560v3"/>
</dbReference>
<evidence type="ECO:0000256" key="2">
    <source>
        <dbReference type="ARBA" id="ARBA00007843"/>
    </source>
</evidence>
<dbReference type="GO" id="GO:0005886">
    <property type="term" value="C:plasma membrane"/>
    <property type="evidence" value="ECO:0000318"/>
    <property type="project" value="GO_Central"/>
</dbReference>
<dbReference type="eggNOG" id="ENOG502RYSW">
    <property type="taxonomic scope" value="Eukaryota"/>
</dbReference>
<evidence type="ECO:0000256" key="6">
    <source>
        <dbReference type="ARBA" id="ARBA00022974"/>
    </source>
</evidence>
<dbReference type="SUPFAM" id="SSF82153">
    <property type="entry name" value="FAS1 domain"/>
    <property type="match status" value="1"/>
</dbReference>
<dbReference type="PANTHER" id="PTHR32077">
    <property type="entry name" value="FASCICLIN-LIKE ARABINOGALACTAN PROTEIN"/>
    <property type="match status" value="1"/>
</dbReference>
<dbReference type="Gramene" id="KQK04881">
    <property type="protein sequence ID" value="KQK04881"/>
    <property type="gene ID" value="BRADI_2g16560v3"/>
</dbReference>
<feature type="chain" id="PRO_5014094555" description="FAS1 domain-containing protein" evidence="11">
    <location>
        <begin position="24"/>
        <end position="272"/>
    </location>
</feature>
<dbReference type="RefSeq" id="XP_003565915.1">
    <property type="nucleotide sequence ID" value="XM_003565867.4"/>
</dbReference>
<dbReference type="InterPro" id="IPR045003">
    <property type="entry name" value="FLA_A"/>
</dbReference>
<evidence type="ECO:0000256" key="5">
    <source>
        <dbReference type="ARBA" id="ARBA00022729"/>
    </source>
</evidence>
<dbReference type="AlphaFoldDB" id="I1HGE9"/>
<evidence type="ECO:0000313" key="14">
    <source>
        <dbReference type="EnsemblPlants" id="KQK04881"/>
    </source>
</evidence>
<dbReference type="STRING" id="15368.I1HGE9"/>
<dbReference type="EnsemblPlants" id="KQK04881">
    <property type="protein sequence ID" value="KQK04881"/>
    <property type="gene ID" value="BRADI_2g16560v3"/>
</dbReference>
<keyword evidence="4" id="KW-0449">Lipoprotein</keyword>
<reference evidence="13 14" key="1">
    <citation type="journal article" date="2010" name="Nature">
        <title>Genome sequencing and analysis of the model grass Brachypodium distachyon.</title>
        <authorList>
            <consortium name="International Brachypodium Initiative"/>
        </authorList>
    </citation>
    <scope>NUCLEOTIDE SEQUENCE [LARGE SCALE GENOMIC DNA]</scope>
    <source>
        <strain evidence="13">Bd21</strain>
        <strain evidence="14">cv. Bd21</strain>
    </source>
</reference>
<dbReference type="OrthoDB" id="286301at2759"/>
<evidence type="ECO:0000256" key="3">
    <source>
        <dbReference type="ARBA" id="ARBA00022475"/>
    </source>
</evidence>
<reference evidence="13" key="2">
    <citation type="submission" date="2017-06" db="EMBL/GenBank/DDBJ databases">
        <title>WGS assembly of Brachypodium distachyon.</title>
        <authorList>
            <consortium name="The International Brachypodium Initiative"/>
            <person name="Lucas S."/>
            <person name="Harmon-Smith M."/>
            <person name="Lail K."/>
            <person name="Tice H."/>
            <person name="Grimwood J."/>
            <person name="Bruce D."/>
            <person name="Barry K."/>
            <person name="Shu S."/>
            <person name="Lindquist E."/>
            <person name="Wang M."/>
            <person name="Pitluck S."/>
            <person name="Vogel J.P."/>
            <person name="Garvin D.F."/>
            <person name="Mockler T.C."/>
            <person name="Schmutz J."/>
            <person name="Rokhsar D."/>
            <person name="Bevan M.W."/>
        </authorList>
    </citation>
    <scope>NUCLEOTIDE SEQUENCE</scope>
    <source>
        <strain evidence="13">Bd21</strain>
    </source>
</reference>
<keyword evidence="6" id="KW-0654">Proteoglycan</keyword>
<gene>
    <name evidence="14" type="primary">LOC100833478</name>
    <name evidence="13" type="ORF">BRADI_2g16560v3</name>
</gene>
<keyword evidence="3" id="KW-1003">Cell membrane</keyword>
<dbReference type="PANTHER" id="PTHR32077:SF12">
    <property type="entry name" value="OS05G0563600 PROTEIN"/>
    <property type="match status" value="1"/>
</dbReference>
<dbReference type="EMBL" id="CM000881">
    <property type="protein sequence ID" value="KQK04882.1"/>
    <property type="molecule type" value="Genomic_DNA"/>
</dbReference>
<dbReference type="OMA" id="MSTGVNW"/>
<keyword evidence="5 11" id="KW-0732">Signal</keyword>
<accession>I1HGE9</accession>
<comment type="similarity">
    <text evidence="2">Belongs to the fasciclin-like AGP family.</text>
</comment>
<evidence type="ECO:0000256" key="9">
    <source>
        <dbReference type="ARBA" id="ARBA00024686"/>
    </source>
</evidence>
<organism evidence="13">
    <name type="scientific">Brachypodium distachyon</name>
    <name type="common">Purple false brome</name>
    <name type="synonym">Trachynia distachya</name>
    <dbReference type="NCBI Taxonomy" id="15368"/>
    <lineage>
        <taxon>Eukaryota</taxon>
        <taxon>Viridiplantae</taxon>
        <taxon>Streptophyta</taxon>
        <taxon>Embryophyta</taxon>
        <taxon>Tracheophyta</taxon>
        <taxon>Spermatophyta</taxon>
        <taxon>Magnoliopsida</taxon>
        <taxon>Liliopsida</taxon>
        <taxon>Poales</taxon>
        <taxon>Poaceae</taxon>
        <taxon>BOP clade</taxon>
        <taxon>Pooideae</taxon>
        <taxon>Stipodae</taxon>
        <taxon>Brachypodieae</taxon>
        <taxon>Brachypodium</taxon>
    </lineage>
</organism>
<evidence type="ECO:0000256" key="7">
    <source>
        <dbReference type="ARBA" id="ARBA00023136"/>
    </source>
</evidence>
<comment type="subcellular location">
    <subcellularLocation>
        <location evidence="1">Cell membrane</location>
        <topology evidence="1">Lipid-anchor</topology>
        <topology evidence="1">GPI-anchor</topology>
    </subcellularLocation>
</comment>
<dbReference type="GeneID" id="100833478"/>
<evidence type="ECO:0000256" key="4">
    <source>
        <dbReference type="ARBA" id="ARBA00022622"/>
    </source>
</evidence>
<protein>
    <recommendedName>
        <fullName evidence="12">FAS1 domain-containing protein</fullName>
    </recommendedName>
</protein>
<keyword evidence="15" id="KW-1185">Reference proteome</keyword>
<dbReference type="SMART" id="SM00554">
    <property type="entry name" value="FAS1"/>
    <property type="match status" value="1"/>
</dbReference>
<dbReference type="Gramene" id="KQK04882">
    <property type="protein sequence ID" value="KQK04882"/>
    <property type="gene ID" value="BRADI_2g16560v3"/>
</dbReference>
<name>I1HGE9_BRADI</name>
<dbReference type="InterPro" id="IPR000782">
    <property type="entry name" value="FAS1_domain"/>
</dbReference>
<dbReference type="PROSITE" id="PS50213">
    <property type="entry name" value="FAS1"/>
    <property type="match status" value="1"/>
</dbReference>
<keyword evidence="8" id="KW-0325">Glycoprotein</keyword>
<proteinExistence type="inferred from homology"/>
<dbReference type="Gene3D" id="2.30.180.10">
    <property type="entry name" value="FAS1 domain"/>
    <property type="match status" value="1"/>
</dbReference>
<evidence type="ECO:0000313" key="13">
    <source>
        <dbReference type="EMBL" id="KQK04882.1"/>
    </source>
</evidence>
<dbReference type="GO" id="GO:0098552">
    <property type="term" value="C:side of membrane"/>
    <property type="evidence" value="ECO:0007669"/>
    <property type="project" value="UniProtKB-KW"/>
</dbReference>
<evidence type="ECO:0000313" key="15">
    <source>
        <dbReference type="Proteomes" id="UP000008810"/>
    </source>
</evidence>
<evidence type="ECO:0000256" key="10">
    <source>
        <dbReference type="SAM" id="MobiDB-lite"/>
    </source>
</evidence>
<dbReference type="Pfam" id="PF02469">
    <property type="entry name" value="Fasciclin"/>
    <property type="match status" value="1"/>
</dbReference>
<sequence length="272" mass="27985">MAPPSRVLLLAALFLAASTMATAQKAKAKPAPAAADGPGAAAADAGPPTNVTSVLEKSGKYGTFLRLLHETRVDTQLNSQLYDSYNGLTILAPTDAAFEDLPSGTMNGLSSQDQIQMMLYCVLPRFYSLSMLGTLNGKVSTQASGSDGPYEYKIKPSGSNVNVSTGVKGNNMLLSTIVSKEFPLAVYSVDKVPLPYALFGPQPPTPAPAPAPAPSKSKSKKKKKVIADPPESDSDDSTASDTKSAAAARVSASRWVAAAALAVLGAAGGVLL</sequence>
<evidence type="ECO:0000256" key="8">
    <source>
        <dbReference type="ARBA" id="ARBA00023180"/>
    </source>
</evidence>
<evidence type="ECO:0000256" key="1">
    <source>
        <dbReference type="ARBA" id="ARBA00004609"/>
    </source>
</evidence>
<keyword evidence="4" id="KW-0336">GPI-anchor</keyword>
<feature type="region of interest" description="Disordered" evidence="10">
    <location>
        <begin position="203"/>
        <end position="245"/>
    </location>
</feature>
<feature type="compositionally biased region" description="Pro residues" evidence="10">
    <location>
        <begin position="203"/>
        <end position="213"/>
    </location>
</feature>
<feature type="domain" description="FAS1" evidence="12">
    <location>
        <begin position="48"/>
        <end position="193"/>
    </location>
</feature>
<dbReference type="Proteomes" id="UP000008810">
    <property type="component" value="Chromosome 2"/>
</dbReference>
<comment type="function">
    <text evidence="9">May be a cell surface adhesion protein.</text>
</comment>
<dbReference type="GO" id="GO:0009834">
    <property type="term" value="P:plant-type secondary cell wall biogenesis"/>
    <property type="evidence" value="ECO:0000318"/>
    <property type="project" value="GO_Central"/>
</dbReference>
<dbReference type="EMBL" id="CM000881">
    <property type="protein sequence ID" value="KQK04881.1"/>
    <property type="molecule type" value="Genomic_DNA"/>
</dbReference>
<dbReference type="HOGENOM" id="CLU_067693_1_0_1"/>
<keyword evidence="7" id="KW-0472">Membrane</keyword>
<dbReference type="InterPro" id="IPR036378">
    <property type="entry name" value="FAS1_dom_sf"/>
</dbReference>